<dbReference type="Proteomes" id="UP000504606">
    <property type="component" value="Unplaced"/>
</dbReference>
<reference evidence="4" key="2">
    <citation type="submission" date="2025-08" db="UniProtKB">
        <authorList>
            <consortium name="RefSeq"/>
        </authorList>
    </citation>
    <scope>IDENTIFICATION</scope>
    <source>
        <tissue evidence="4">Whole organism</tissue>
    </source>
</reference>
<dbReference type="AlphaFoldDB" id="A0A9C6UAS9"/>
<keyword evidence="3" id="KW-1185">Reference proteome</keyword>
<dbReference type="Pfam" id="PF01683">
    <property type="entry name" value="EB"/>
    <property type="match status" value="1"/>
</dbReference>
<protein>
    <submittedName>
        <fullName evidence="4">Uncharacterized protein LOC113208108</fullName>
    </submittedName>
</protein>
<proteinExistence type="predicted"/>
<reference evidence="4" key="1">
    <citation type="journal article" date="2018" name="Proc. Natl. Acad. Sci. U.S.A.">
        <title>Phylogenomics and the evolution of hemipteroid insects.</title>
        <authorList>
            <person name="Johnson K.P."/>
            <person name="Dietrich C.H."/>
            <person name="Friedrich F."/>
            <person name="Beutel R.G."/>
            <person name="Wipfler B."/>
            <person name="Peters R.S."/>
            <person name="Allen J.M."/>
            <person name="Petersen M."/>
            <person name="Donath A."/>
            <person name="Walden K.K."/>
            <person name="Kozlov A.M."/>
            <person name="Podsiadlowski L."/>
            <person name="Mayer C."/>
            <person name="Meusemann K."/>
            <person name="Vasilikopoulos A."/>
            <person name="Waterhouse R.M."/>
            <person name="Cameron S.L."/>
            <person name="Weirauch C."/>
            <person name="Swanson D.R."/>
            <person name="Percy D.M."/>
            <person name="Hardy N.B."/>
            <person name="Terry I."/>
            <person name="Liu S."/>
            <person name="Zhou X."/>
            <person name="Misof B."/>
            <person name="Robertson H.M."/>
            <person name="Yoshizawa K."/>
        </authorList>
    </citation>
    <scope>NUCLEOTIDE SEQUENCE</scope>
    <source>
        <tissue evidence="4">Whole organism</tissue>
    </source>
</reference>
<keyword evidence="1" id="KW-0472">Membrane</keyword>
<dbReference type="RefSeq" id="XP_052126742.1">
    <property type="nucleotide sequence ID" value="XM_052270782.1"/>
</dbReference>
<dbReference type="InterPro" id="IPR006149">
    <property type="entry name" value="EB_dom"/>
</dbReference>
<feature type="domain" description="EB" evidence="2">
    <location>
        <begin position="34"/>
        <end position="81"/>
    </location>
</feature>
<gene>
    <name evidence="4" type="primary">LOC113208108</name>
</gene>
<evidence type="ECO:0000256" key="1">
    <source>
        <dbReference type="SAM" id="Phobius"/>
    </source>
</evidence>
<accession>A0A9C6UAS9</accession>
<evidence type="ECO:0000313" key="3">
    <source>
        <dbReference type="Proteomes" id="UP000504606"/>
    </source>
</evidence>
<name>A0A9C6UAS9_FRAOC</name>
<evidence type="ECO:0000313" key="4">
    <source>
        <dbReference type="RefSeq" id="XP_052126742.1"/>
    </source>
</evidence>
<evidence type="ECO:0000259" key="2">
    <source>
        <dbReference type="Pfam" id="PF01683"/>
    </source>
</evidence>
<dbReference type="KEGG" id="foc:113208108"/>
<dbReference type="GeneID" id="113208108"/>
<organism evidence="3 4">
    <name type="scientific">Frankliniella occidentalis</name>
    <name type="common">Western flower thrips</name>
    <name type="synonym">Euthrips occidentalis</name>
    <dbReference type="NCBI Taxonomy" id="133901"/>
    <lineage>
        <taxon>Eukaryota</taxon>
        <taxon>Metazoa</taxon>
        <taxon>Ecdysozoa</taxon>
        <taxon>Arthropoda</taxon>
        <taxon>Hexapoda</taxon>
        <taxon>Insecta</taxon>
        <taxon>Pterygota</taxon>
        <taxon>Neoptera</taxon>
        <taxon>Paraneoptera</taxon>
        <taxon>Thysanoptera</taxon>
        <taxon>Terebrantia</taxon>
        <taxon>Thripoidea</taxon>
        <taxon>Thripidae</taxon>
        <taxon>Frankliniella</taxon>
    </lineage>
</organism>
<feature type="transmembrane region" description="Helical" evidence="1">
    <location>
        <begin position="120"/>
        <end position="143"/>
    </location>
</feature>
<dbReference type="OrthoDB" id="5912242at2759"/>
<sequence length="215" mass="24248">MFVQPSRAQIGSDCSDTEPCTGDQECSLGYCRCPQGFVKSSRECLPEASFNETCEVDDQCTDFRLKCVDWRCACVKYYHWDEYSRQCLTYKDLKYMLNDMNEKYHTFGELDAETSLVFTLMMWTGLAVMVIGLVLASGCIFYGCCYGRLCCCPSNKLSNTRLISGPTYRGQEMIAPNTSRPTQITNSGRTERQAAQGTGVDYIPALYETTSFDVI</sequence>
<keyword evidence="1" id="KW-1133">Transmembrane helix</keyword>
<keyword evidence="1" id="KW-0812">Transmembrane</keyword>